<comment type="cofactor">
    <cofactor evidence="19">
        <name>heme</name>
        <dbReference type="ChEBI" id="CHEBI:30413"/>
    </cofactor>
    <text evidence="19">Binds 2 heme groups non-covalently.</text>
</comment>
<keyword evidence="13 19" id="KW-0408">Iron</keyword>
<keyword evidence="12 20" id="KW-1133">Transmembrane helix</keyword>
<evidence type="ECO:0000256" key="18">
    <source>
        <dbReference type="PIRSR" id="PIRSR038885-1"/>
    </source>
</evidence>
<keyword evidence="10" id="KW-0999">Mitochondrion inner membrane</keyword>
<dbReference type="PANTHER" id="PTHR19271:SF16">
    <property type="entry name" value="CYTOCHROME B"/>
    <property type="match status" value="1"/>
</dbReference>
<organism evidence="23">
    <name type="scientific">Noctilio albiventris</name>
    <name type="common">Lesser bulldog bat</name>
    <dbReference type="NCBI Taxonomy" id="94962"/>
    <lineage>
        <taxon>Eukaryota</taxon>
        <taxon>Metazoa</taxon>
        <taxon>Chordata</taxon>
        <taxon>Craniata</taxon>
        <taxon>Vertebrata</taxon>
        <taxon>Euteleostomi</taxon>
        <taxon>Mammalia</taxon>
        <taxon>Eutheria</taxon>
        <taxon>Laurasiatheria</taxon>
        <taxon>Chiroptera</taxon>
        <taxon>Yangochiroptera</taxon>
        <taxon>Noctilionidae</taxon>
        <taxon>Noctilio</taxon>
    </lineage>
</organism>
<evidence type="ECO:0000256" key="12">
    <source>
        <dbReference type="ARBA" id="ARBA00022989"/>
    </source>
</evidence>
<dbReference type="GO" id="GO:0045275">
    <property type="term" value="C:respiratory chain complex III"/>
    <property type="evidence" value="ECO:0007669"/>
    <property type="project" value="InterPro"/>
</dbReference>
<feature type="domain" description="Cytochrome b/b6 C-terminal region profile" evidence="22">
    <location>
        <begin position="210"/>
        <end position="379"/>
    </location>
</feature>
<dbReference type="GO" id="GO:0046872">
    <property type="term" value="F:metal ion binding"/>
    <property type="evidence" value="ECO:0007669"/>
    <property type="project" value="UniProtKB-UniRule"/>
</dbReference>
<dbReference type="GO" id="GO:0016491">
    <property type="term" value="F:oxidoreductase activity"/>
    <property type="evidence" value="ECO:0007669"/>
    <property type="project" value="UniProtKB-UniRule"/>
</dbReference>
<keyword evidence="6 19" id="KW-0349">Heme</keyword>
<gene>
    <name evidence="23" type="primary">CYTB</name>
</gene>
<evidence type="ECO:0000256" key="3">
    <source>
        <dbReference type="ARBA" id="ARBA00011088"/>
    </source>
</evidence>
<evidence type="ECO:0000256" key="20">
    <source>
        <dbReference type="RuleBase" id="RU362117"/>
    </source>
</evidence>
<dbReference type="PIRSF" id="PIRSF038885">
    <property type="entry name" value="COB"/>
    <property type="match status" value="1"/>
</dbReference>
<dbReference type="CDD" id="cd00290">
    <property type="entry name" value="cytochrome_b_C"/>
    <property type="match status" value="1"/>
</dbReference>
<feature type="transmembrane region" description="Helical" evidence="20">
    <location>
        <begin position="113"/>
        <end position="133"/>
    </location>
</feature>
<keyword evidence="7 20" id="KW-0679">Respiratory chain</keyword>
<evidence type="ECO:0000259" key="21">
    <source>
        <dbReference type="PROSITE" id="PS51002"/>
    </source>
</evidence>
<keyword evidence="15 20" id="KW-0496">Mitochondrion</keyword>
<dbReference type="Gene3D" id="1.20.810.10">
    <property type="entry name" value="Cytochrome Bc1 Complex, Chain C"/>
    <property type="match status" value="1"/>
</dbReference>
<protein>
    <recommendedName>
        <fullName evidence="4 20">Cytochrome b</fullName>
    </recommendedName>
</protein>
<evidence type="ECO:0000256" key="5">
    <source>
        <dbReference type="ARBA" id="ARBA00022448"/>
    </source>
</evidence>
<dbReference type="InterPro" id="IPR048260">
    <property type="entry name" value="Cytochrome_b_C_euk/bac"/>
</dbReference>
<name>K4NP81_NOCAL</name>
<keyword evidence="8 20" id="KW-0812">Transmembrane</keyword>
<evidence type="ECO:0000256" key="17">
    <source>
        <dbReference type="ARBA" id="ARBA00061233"/>
    </source>
</evidence>
<dbReference type="FunFam" id="1.20.810.10:FF:000002">
    <property type="entry name" value="Cytochrome b"/>
    <property type="match status" value="1"/>
</dbReference>
<evidence type="ECO:0000256" key="9">
    <source>
        <dbReference type="ARBA" id="ARBA00022723"/>
    </source>
</evidence>
<feature type="transmembrane region" description="Helical" evidence="20">
    <location>
        <begin position="77"/>
        <end position="98"/>
    </location>
</feature>
<feature type="domain" description="Cytochrome b/b6 N-terminal region profile" evidence="21">
    <location>
        <begin position="1"/>
        <end position="209"/>
    </location>
</feature>
<reference evidence="23" key="1">
    <citation type="journal article" date="2013" name="Biol. J. Linn. Soc. Lond.">
        <title>Evolutionary history of bulldog bats (genus Noctilio): recent diversification and the role of the Caribbean in Neotropical biogeography.</title>
        <authorList>
            <person name="Pavan A.C."/>
            <person name="Martins F.M."/>
            <person name="Morgante J.S."/>
        </authorList>
    </citation>
    <scope>NUCLEOTIDE SEQUENCE</scope>
    <source>
        <strain evidence="23">ROM115675</strain>
    </source>
</reference>
<keyword evidence="11 20" id="KW-0249">Electron transport</keyword>
<keyword evidence="9 19" id="KW-0479">Metal-binding</keyword>
<dbReference type="InterPro" id="IPR005798">
    <property type="entry name" value="Cyt_b/b6_C"/>
</dbReference>
<feature type="transmembrane region" description="Helical" evidence="20">
    <location>
        <begin position="319"/>
        <end position="340"/>
    </location>
</feature>
<comment type="function">
    <text evidence="1 20">Component of the ubiquinol-cytochrome c reductase complex (complex III or cytochrome b-c1 complex) that is part of the mitochondrial respiratory chain. The b-c1 complex mediates electron transfer from ubiquinol to cytochrome c. Contributes to the generation of a proton gradient across the mitochondrial membrane that is then used for ATP synthesis.</text>
</comment>
<dbReference type="InterPro" id="IPR005797">
    <property type="entry name" value="Cyt_b/b6_N"/>
</dbReference>
<dbReference type="GO" id="GO:0008121">
    <property type="term" value="F:quinol-cytochrome-c reductase activity"/>
    <property type="evidence" value="ECO:0007669"/>
    <property type="project" value="InterPro"/>
</dbReference>
<feature type="transmembrane region" description="Helical" evidence="20">
    <location>
        <begin position="288"/>
        <end position="307"/>
    </location>
</feature>
<keyword evidence="5 20" id="KW-0813">Transport</keyword>
<evidence type="ECO:0000256" key="11">
    <source>
        <dbReference type="ARBA" id="ARBA00022982"/>
    </source>
</evidence>
<feature type="transmembrane region" description="Helical" evidence="20">
    <location>
        <begin position="346"/>
        <end position="372"/>
    </location>
</feature>
<geneLocation type="mitochondrion" evidence="23"/>
<accession>K4NP81</accession>
<evidence type="ECO:0000256" key="19">
    <source>
        <dbReference type="PIRSR" id="PIRSR038885-2"/>
    </source>
</evidence>
<evidence type="ECO:0000256" key="1">
    <source>
        <dbReference type="ARBA" id="ARBA00002566"/>
    </source>
</evidence>
<dbReference type="InterPro" id="IPR048259">
    <property type="entry name" value="Cytochrome_b_N_euk/bac"/>
</dbReference>
<dbReference type="GO" id="GO:0006122">
    <property type="term" value="P:mitochondrial electron transport, ubiquinol to cytochrome c"/>
    <property type="evidence" value="ECO:0007669"/>
    <property type="project" value="TreeGrafter"/>
</dbReference>
<evidence type="ECO:0000256" key="6">
    <source>
        <dbReference type="ARBA" id="ARBA00022617"/>
    </source>
</evidence>
<sequence>MTNLRKSHPILKIINSSLVDLPVPVSISSWWNFRSLLMACLAVQILTGLFLAMHYTSDTATAFNSVTHICRDVNYGWIIRYLHANGASMFFICLYLHIGRGLYYGSYLYSETWNIGILLLFATMATAFMGYVLPWGQMSFWGATVITNLLSAIPYVGTDLVQWIWGGFSVDKATLTRFFAFHFLLPFIIAALAMVHLLFLHETGSNNPTGIPSDTDMIPFHPYHTIKDILGLMLMLSVLSALVLFSPDLLGDPDNYTPANPLNTPPHIKPEWYFLFAYAILRSIPNKLGGVLALVLSILILAVIPFLHTSKQRSMMFRPLSQCLFWILTSDLLILTWIGGQPVEHPYIIIGQVASIMYFTIILIIMPLTSLLENHLLKW</sequence>
<proteinExistence type="inferred from homology"/>
<feature type="transmembrane region" description="Helical" evidence="20">
    <location>
        <begin position="140"/>
        <end position="158"/>
    </location>
</feature>
<dbReference type="CDD" id="cd00284">
    <property type="entry name" value="Cytochrome_b_N"/>
    <property type="match status" value="1"/>
</dbReference>
<dbReference type="SUPFAM" id="SSF81648">
    <property type="entry name" value="a domain/subunit of cytochrome bc1 complex (Ubiquinol-cytochrome c reductase)"/>
    <property type="match status" value="1"/>
</dbReference>
<evidence type="ECO:0000256" key="10">
    <source>
        <dbReference type="ARBA" id="ARBA00022792"/>
    </source>
</evidence>
<feature type="binding site" evidence="18">
    <location>
        <position position="201"/>
    </location>
    <ligand>
        <name>a ubiquinone</name>
        <dbReference type="ChEBI" id="CHEBI:16389"/>
    </ligand>
</feature>
<keyword evidence="16 20" id="KW-0472">Membrane</keyword>
<evidence type="ECO:0000256" key="8">
    <source>
        <dbReference type="ARBA" id="ARBA00022692"/>
    </source>
</evidence>
<dbReference type="InterPro" id="IPR016174">
    <property type="entry name" value="Di-haem_cyt_TM"/>
</dbReference>
<feature type="transmembrane region" description="Helical" evidence="20">
    <location>
        <begin position="178"/>
        <end position="200"/>
    </location>
</feature>
<evidence type="ECO:0000256" key="7">
    <source>
        <dbReference type="ARBA" id="ARBA00022660"/>
    </source>
</evidence>
<evidence type="ECO:0000256" key="16">
    <source>
        <dbReference type="ARBA" id="ARBA00023136"/>
    </source>
</evidence>
<feature type="transmembrane region" description="Helical" evidence="20">
    <location>
        <begin position="36"/>
        <end position="56"/>
    </location>
</feature>
<feature type="transmembrane region" description="Helical" evidence="20">
    <location>
        <begin position="229"/>
        <end position="246"/>
    </location>
</feature>
<evidence type="ECO:0000256" key="2">
    <source>
        <dbReference type="ARBA" id="ARBA00004448"/>
    </source>
</evidence>
<dbReference type="GO" id="GO:0005743">
    <property type="term" value="C:mitochondrial inner membrane"/>
    <property type="evidence" value="ECO:0007669"/>
    <property type="project" value="UniProtKB-SubCell"/>
</dbReference>
<evidence type="ECO:0000259" key="22">
    <source>
        <dbReference type="PROSITE" id="PS51003"/>
    </source>
</evidence>
<dbReference type="Pfam" id="PF00032">
    <property type="entry name" value="Cytochrom_B_C"/>
    <property type="match status" value="1"/>
</dbReference>
<dbReference type="AlphaFoldDB" id="K4NP81"/>
<feature type="binding site" description="axial binding residue" evidence="19">
    <location>
        <position position="182"/>
    </location>
    <ligand>
        <name>heme b</name>
        <dbReference type="ChEBI" id="CHEBI:60344"/>
        <label>b562</label>
    </ligand>
    <ligandPart>
        <name>Fe</name>
        <dbReference type="ChEBI" id="CHEBI:18248"/>
    </ligandPart>
</feature>
<evidence type="ECO:0000256" key="4">
    <source>
        <dbReference type="ARBA" id="ARBA00013531"/>
    </source>
</evidence>
<dbReference type="InterPro" id="IPR036150">
    <property type="entry name" value="Cyt_b/b6_C_sf"/>
</dbReference>
<comment type="subcellular location">
    <subcellularLocation>
        <location evidence="2">Mitochondrion inner membrane</location>
        <topology evidence="2">Multi-pass membrane protein</topology>
    </subcellularLocation>
</comment>
<dbReference type="PANTHER" id="PTHR19271">
    <property type="entry name" value="CYTOCHROME B"/>
    <property type="match status" value="1"/>
</dbReference>
<dbReference type="SUPFAM" id="SSF81342">
    <property type="entry name" value="Transmembrane di-heme cytochromes"/>
    <property type="match status" value="1"/>
</dbReference>
<dbReference type="EMBL" id="JX235644">
    <property type="protein sequence ID" value="AFV46091.1"/>
    <property type="molecule type" value="Genomic_DNA"/>
</dbReference>
<evidence type="ECO:0000256" key="14">
    <source>
        <dbReference type="ARBA" id="ARBA00023075"/>
    </source>
</evidence>
<feature type="binding site" description="axial binding residue" evidence="19">
    <location>
        <position position="196"/>
    </location>
    <ligand>
        <name>heme b</name>
        <dbReference type="ChEBI" id="CHEBI:60344"/>
        <label>b566</label>
    </ligand>
    <ligandPart>
        <name>Fe</name>
        <dbReference type="ChEBI" id="CHEBI:18248"/>
    </ligandPart>
</feature>
<feature type="binding site" description="axial binding residue" evidence="19">
    <location>
        <position position="83"/>
    </location>
    <ligand>
        <name>heme b</name>
        <dbReference type="ChEBI" id="CHEBI:60344"/>
        <label>b562</label>
    </ligand>
    <ligandPart>
        <name>Fe</name>
        <dbReference type="ChEBI" id="CHEBI:18248"/>
    </ligandPart>
</feature>
<comment type="similarity">
    <text evidence="17 20">Belongs to the cytochrome b family.</text>
</comment>
<comment type="subunit">
    <text evidence="3">The cytochrome bc1 complex contains 11 subunits: 3 respiratory subunits (MT-CYB, CYC1 and UQCRFS1), 2 core proteins (UQCRC1 and UQCRC2) and 6 low-molecular weight proteins (UQCRH/QCR6, UQCRB/QCR7, UQCRQ/QCR8, UQCR10/QCR9, UQCR11/QCR10 and a cleavage product of UQCRFS1). This cytochrome bc1 complex then forms a dimer.</text>
</comment>
<dbReference type="InterPro" id="IPR027387">
    <property type="entry name" value="Cytb/b6-like_sf"/>
</dbReference>
<evidence type="ECO:0000313" key="23">
    <source>
        <dbReference type="EMBL" id="AFV46091.1"/>
    </source>
</evidence>
<keyword evidence="14" id="KW-0830">Ubiquinone</keyword>
<feature type="binding site" description="axial binding residue" evidence="19">
    <location>
        <position position="97"/>
    </location>
    <ligand>
        <name>heme b</name>
        <dbReference type="ChEBI" id="CHEBI:60344"/>
        <label>b566</label>
    </ligand>
    <ligandPart>
        <name>Fe</name>
        <dbReference type="ChEBI" id="CHEBI:18248"/>
    </ligandPart>
</feature>
<dbReference type="Pfam" id="PF00033">
    <property type="entry name" value="Cytochrome_B"/>
    <property type="match status" value="1"/>
</dbReference>
<dbReference type="InterPro" id="IPR030689">
    <property type="entry name" value="Cytochrome_b"/>
</dbReference>
<evidence type="ECO:0000256" key="15">
    <source>
        <dbReference type="ARBA" id="ARBA00023128"/>
    </source>
</evidence>
<dbReference type="PROSITE" id="PS51003">
    <property type="entry name" value="CYTB_CTER"/>
    <property type="match status" value="1"/>
</dbReference>
<comment type="cofactor">
    <cofactor evidence="20">
        <name>heme b</name>
        <dbReference type="ChEBI" id="CHEBI:60344"/>
    </cofactor>
    <text evidence="20">Binds 2 heme groups non-covalently.</text>
</comment>
<dbReference type="PROSITE" id="PS51002">
    <property type="entry name" value="CYTB_NTER"/>
    <property type="match status" value="1"/>
</dbReference>
<evidence type="ECO:0000256" key="13">
    <source>
        <dbReference type="ARBA" id="ARBA00023004"/>
    </source>
</evidence>